<gene>
    <name evidence="2" type="ORF">Dacsa_3092</name>
</gene>
<accession>K9YYQ7</accession>
<dbReference type="Pfam" id="PF05685">
    <property type="entry name" value="Uma2"/>
    <property type="match status" value="1"/>
</dbReference>
<dbReference type="KEGG" id="dsl:Dacsa_3092"/>
<organism evidence="2 3">
    <name type="scientific">Dactylococcopsis salina (strain PCC 8305)</name>
    <name type="common">Myxobactron salinum</name>
    <dbReference type="NCBI Taxonomy" id="13035"/>
    <lineage>
        <taxon>Bacteria</taxon>
        <taxon>Bacillati</taxon>
        <taxon>Cyanobacteriota</taxon>
        <taxon>Cyanophyceae</taxon>
        <taxon>Nodosilineales</taxon>
        <taxon>Cymatolegaceae</taxon>
        <taxon>Dactylococcopsis</taxon>
    </lineage>
</organism>
<proteinExistence type="predicted"/>
<dbReference type="Proteomes" id="UP000010482">
    <property type="component" value="Chromosome"/>
</dbReference>
<dbReference type="eggNOG" id="COG4636">
    <property type="taxonomic scope" value="Bacteria"/>
</dbReference>
<dbReference type="Gene3D" id="3.90.1570.10">
    <property type="entry name" value="tt1808, chain A"/>
    <property type="match status" value="1"/>
</dbReference>
<dbReference type="RefSeq" id="WP_015230601.1">
    <property type="nucleotide sequence ID" value="NC_019780.1"/>
</dbReference>
<dbReference type="InterPro" id="IPR011335">
    <property type="entry name" value="Restrct_endonuc-II-like"/>
</dbReference>
<dbReference type="OrthoDB" id="513575at2"/>
<dbReference type="STRING" id="13035.Dacsa_3092"/>
<dbReference type="PANTHER" id="PTHR34107">
    <property type="entry name" value="SLL0198 PROTEIN-RELATED"/>
    <property type="match status" value="1"/>
</dbReference>
<keyword evidence="3" id="KW-1185">Reference proteome</keyword>
<dbReference type="InterPro" id="IPR008538">
    <property type="entry name" value="Uma2"/>
</dbReference>
<evidence type="ECO:0000313" key="3">
    <source>
        <dbReference type="Proteomes" id="UP000010482"/>
    </source>
</evidence>
<dbReference type="CDD" id="cd06260">
    <property type="entry name" value="DUF820-like"/>
    <property type="match status" value="1"/>
</dbReference>
<protein>
    <recommendedName>
        <fullName evidence="1">Putative restriction endonuclease domain-containing protein</fullName>
    </recommendedName>
</protein>
<dbReference type="SUPFAM" id="SSF52980">
    <property type="entry name" value="Restriction endonuclease-like"/>
    <property type="match status" value="1"/>
</dbReference>
<reference evidence="2" key="1">
    <citation type="submission" date="2012-04" db="EMBL/GenBank/DDBJ databases">
        <title>Finished genome of Dactylococcopsis salina PCC 8305.</title>
        <authorList>
            <consortium name="US DOE Joint Genome Institute"/>
            <person name="Gugger M."/>
            <person name="Coursin T."/>
            <person name="Rippka R."/>
            <person name="Tandeau De Marsac N."/>
            <person name="Huntemann M."/>
            <person name="Wei C.-L."/>
            <person name="Han J."/>
            <person name="Detter J.C."/>
            <person name="Han C."/>
            <person name="Tapia R."/>
            <person name="Daligault H."/>
            <person name="Chen A."/>
            <person name="Krypides N."/>
            <person name="Mavromatis K."/>
            <person name="Markowitz V."/>
            <person name="Szeto E."/>
            <person name="Ivanova N."/>
            <person name="Ovchinnikova G."/>
            <person name="Pagani I."/>
            <person name="Pati A."/>
            <person name="Goodwin L."/>
            <person name="Peters L."/>
            <person name="Pitluck S."/>
            <person name="Woyke T."/>
            <person name="Kerfeld C."/>
        </authorList>
    </citation>
    <scope>NUCLEOTIDE SEQUENCE [LARGE SCALE GENOMIC DNA]</scope>
    <source>
        <strain evidence="2">PCC 8305</strain>
    </source>
</reference>
<sequence length="192" mass="21803">MYSYTLKTAPILALNDEQFCQLSQANPELKLERSPQGNLIIMSPTGGETGNKNAELIGEFIIWNREKKQGKVFDSSTGFKLPNGAIRSPDVAWIEQIRWEQLSAESRQTFPNLAPDFILELKSATDRLSTLQAKLEEYVENGVKLAWLINPTEKQVEIYRQGKEKEVLDNPKTLSGENILEDFCLDLSLVWQ</sequence>
<dbReference type="InterPro" id="IPR012296">
    <property type="entry name" value="Nuclease_put_TT1808"/>
</dbReference>
<feature type="domain" description="Putative restriction endonuclease" evidence="1">
    <location>
        <begin position="17"/>
        <end position="187"/>
    </location>
</feature>
<evidence type="ECO:0000313" key="2">
    <source>
        <dbReference type="EMBL" id="AFZ51622.1"/>
    </source>
</evidence>
<dbReference type="PATRIC" id="fig|13035.3.peg.3508"/>
<name>K9YYQ7_DACS8</name>
<dbReference type="AlphaFoldDB" id="K9YYQ7"/>
<dbReference type="EMBL" id="CP003944">
    <property type="protein sequence ID" value="AFZ51622.1"/>
    <property type="molecule type" value="Genomic_DNA"/>
</dbReference>
<dbReference type="PANTHER" id="PTHR34107:SF6">
    <property type="entry name" value="SLR0981 PROTEIN"/>
    <property type="match status" value="1"/>
</dbReference>
<dbReference type="HOGENOM" id="CLU_076312_3_0_3"/>
<evidence type="ECO:0000259" key="1">
    <source>
        <dbReference type="Pfam" id="PF05685"/>
    </source>
</evidence>